<dbReference type="CDD" id="cd04187">
    <property type="entry name" value="DPM1_like_bac"/>
    <property type="match status" value="1"/>
</dbReference>
<keyword evidence="3" id="KW-0808">Transferase</keyword>
<dbReference type="Pfam" id="PF00535">
    <property type="entry name" value="Glycos_transf_2"/>
    <property type="match status" value="1"/>
</dbReference>
<reference evidence="10" key="3">
    <citation type="submission" date="2020-01" db="EMBL/GenBank/DDBJ databases">
        <authorList>
            <person name="Cousin F.J."/>
            <person name="Le Guellec R."/>
            <person name="Cretenet M."/>
        </authorList>
    </citation>
    <scope>NUCLEOTIDE SEQUENCE</scope>
    <source>
        <strain evidence="10">UCMA 15228</strain>
    </source>
</reference>
<dbReference type="AlphaFoldDB" id="A0AAJ1VNM0"/>
<proteinExistence type="predicted"/>
<dbReference type="EMBL" id="CP029684">
    <property type="protein sequence ID" value="QAS69581.1"/>
    <property type="molecule type" value="Genomic_DNA"/>
</dbReference>
<evidence type="ECO:0000313" key="11">
    <source>
        <dbReference type="Proteomes" id="UP000286907"/>
    </source>
</evidence>
<dbReference type="Proteomes" id="UP000286907">
    <property type="component" value="Chromosome"/>
</dbReference>
<sequence>MRDGSDRKLSIIVPAMNEELTLDRAAKILSGIIEQLVSNKKISLDSQILFIDDGSTDKTWETIMELSSKRKHVTGIKFSRNFGHQAALIAGFEASKDADLLVSIDADLQDDPNSIIDMIEKVDSEAVEVVYGVRNDRTTDSFFKRQTASIFYKIMNELGAKTVKNSADFRLMTKKAMNEFLKFPERDMFIRGLVPLVGFKSAQVFYKRSPREAGSTKYPLKKMINFAIDGVTSFSIKPIRFLRNMGIAIIFISMIFFAYSFVEHFLGHTTAGWSSLIISIWGLGGLQLFSIGVLGEYIGQIFTEVKKRPRYIIEQNLLDQR</sequence>
<dbReference type="InterPro" id="IPR029044">
    <property type="entry name" value="Nucleotide-diphossugar_trans"/>
</dbReference>
<comment type="subcellular location">
    <subcellularLocation>
        <location evidence="1">Membrane</location>
        <topology evidence="1">Multi-pass membrane protein</topology>
    </subcellularLocation>
</comment>
<evidence type="ECO:0000256" key="7">
    <source>
        <dbReference type="SAM" id="Phobius"/>
    </source>
</evidence>
<keyword evidence="2" id="KW-0328">Glycosyltransferase</keyword>
<dbReference type="EMBL" id="SDWY01000002">
    <property type="protein sequence ID" value="MDN6899964.1"/>
    <property type="molecule type" value="Genomic_DNA"/>
</dbReference>
<dbReference type="PANTHER" id="PTHR48090:SF1">
    <property type="entry name" value="PROPHAGE BACTOPRENOL GLUCOSYL TRANSFERASE HOMOLOG"/>
    <property type="match status" value="1"/>
</dbReference>
<feature type="domain" description="Glycosyltransferase 2-like" evidence="8">
    <location>
        <begin position="10"/>
        <end position="179"/>
    </location>
</feature>
<evidence type="ECO:0000313" key="9">
    <source>
        <dbReference type="EMBL" id="MDN6899964.1"/>
    </source>
</evidence>
<dbReference type="Gene3D" id="3.90.550.10">
    <property type="entry name" value="Spore Coat Polysaccharide Biosynthesis Protein SpsA, Chain A"/>
    <property type="match status" value="1"/>
</dbReference>
<dbReference type="InterPro" id="IPR001173">
    <property type="entry name" value="Glyco_trans_2-like"/>
</dbReference>
<feature type="transmembrane region" description="Helical" evidence="7">
    <location>
        <begin position="273"/>
        <end position="298"/>
    </location>
</feature>
<feature type="transmembrane region" description="Helical" evidence="7">
    <location>
        <begin position="241"/>
        <end position="261"/>
    </location>
</feature>
<evidence type="ECO:0000256" key="5">
    <source>
        <dbReference type="ARBA" id="ARBA00022989"/>
    </source>
</evidence>
<dbReference type="Proteomes" id="UP001167919">
    <property type="component" value="Unassembled WGS sequence"/>
</dbReference>
<evidence type="ECO:0000313" key="12">
    <source>
        <dbReference type="Proteomes" id="UP001167919"/>
    </source>
</evidence>
<gene>
    <name evidence="10" type="ORF">DLJ48_03105</name>
    <name evidence="9" type="ORF">EVC35_02940</name>
</gene>
<evidence type="ECO:0000256" key="6">
    <source>
        <dbReference type="ARBA" id="ARBA00023136"/>
    </source>
</evidence>
<evidence type="ECO:0000256" key="4">
    <source>
        <dbReference type="ARBA" id="ARBA00022692"/>
    </source>
</evidence>
<protein>
    <submittedName>
        <fullName evidence="9 10">Glycosyltransferase</fullName>
    </submittedName>
</protein>
<keyword evidence="11" id="KW-1185">Reference proteome</keyword>
<keyword evidence="5 7" id="KW-1133">Transmembrane helix</keyword>
<dbReference type="GO" id="GO:0016757">
    <property type="term" value="F:glycosyltransferase activity"/>
    <property type="evidence" value="ECO:0007669"/>
    <property type="project" value="UniProtKB-KW"/>
</dbReference>
<keyword evidence="4 7" id="KW-0812">Transmembrane</keyword>
<evidence type="ECO:0000256" key="2">
    <source>
        <dbReference type="ARBA" id="ARBA00022676"/>
    </source>
</evidence>
<evidence type="ECO:0000256" key="3">
    <source>
        <dbReference type="ARBA" id="ARBA00022679"/>
    </source>
</evidence>
<dbReference type="GO" id="GO:0005886">
    <property type="term" value="C:plasma membrane"/>
    <property type="evidence" value="ECO:0007669"/>
    <property type="project" value="TreeGrafter"/>
</dbReference>
<evidence type="ECO:0000313" key="10">
    <source>
        <dbReference type="EMBL" id="QAS69581.1"/>
    </source>
</evidence>
<name>A0AAJ1VNM0_9LACO</name>
<dbReference type="SUPFAM" id="SSF53448">
    <property type="entry name" value="Nucleotide-diphospho-sugar transferases"/>
    <property type="match status" value="1"/>
</dbReference>
<reference evidence="10 11" key="1">
    <citation type="journal article" date="2019" name="Syst. Appl. Microbiol.">
        <title>Oenococcus sicerae sp. nov., isolated from French cider.</title>
        <authorList>
            <person name="Cousin F.J."/>
            <person name="Le Guellec R."/>
            <person name="Chagnot C."/>
            <person name="Goux D."/>
            <person name="Dalmasso M."/>
            <person name="Laplace J.M."/>
            <person name="Cretenet M."/>
        </authorList>
    </citation>
    <scope>NUCLEOTIDE SEQUENCE [LARGE SCALE GENOMIC DNA]</scope>
    <source>
        <strain evidence="10 11">UCMA 15228</strain>
    </source>
</reference>
<reference evidence="9" key="2">
    <citation type="submission" date="2019-01" db="EMBL/GenBank/DDBJ databases">
        <title>Oenococcus sicerae UCMA17102.</title>
        <authorList>
            <person name="Cousin F.J."/>
            <person name="Le Guellec R."/>
            <person name="Cretenet M."/>
        </authorList>
    </citation>
    <scope>NUCLEOTIDE SEQUENCE</scope>
    <source>
        <strain evidence="9">UCMA17102</strain>
    </source>
</reference>
<dbReference type="InterPro" id="IPR050256">
    <property type="entry name" value="Glycosyltransferase_2"/>
</dbReference>
<accession>A0AAJ1VNM0</accession>
<keyword evidence="6 7" id="KW-0472">Membrane</keyword>
<dbReference type="RefSeq" id="WP_128685809.1">
    <property type="nucleotide sequence ID" value="NZ_CP029684.2"/>
</dbReference>
<evidence type="ECO:0000256" key="1">
    <source>
        <dbReference type="ARBA" id="ARBA00004141"/>
    </source>
</evidence>
<dbReference type="PANTHER" id="PTHR48090">
    <property type="entry name" value="UNDECAPRENYL-PHOSPHATE 4-DEOXY-4-FORMAMIDO-L-ARABINOSE TRANSFERASE-RELATED"/>
    <property type="match status" value="1"/>
</dbReference>
<evidence type="ECO:0000259" key="8">
    <source>
        <dbReference type="Pfam" id="PF00535"/>
    </source>
</evidence>
<organism evidence="9 12">
    <name type="scientific">Oenococcus sicerae</name>
    <dbReference type="NCBI Taxonomy" id="2203724"/>
    <lineage>
        <taxon>Bacteria</taxon>
        <taxon>Bacillati</taxon>
        <taxon>Bacillota</taxon>
        <taxon>Bacilli</taxon>
        <taxon>Lactobacillales</taxon>
        <taxon>Lactobacillaceae</taxon>
        <taxon>Oenococcus</taxon>
    </lineage>
</organism>